<dbReference type="PANTHER" id="PTHR30349">
    <property type="entry name" value="PHAGE INTEGRASE-RELATED"/>
    <property type="match status" value="1"/>
</dbReference>
<dbReference type="RefSeq" id="WP_015926106.1">
    <property type="nucleotide sequence ID" value="NC_011898.1"/>
</dbReference>
<dbReference type="eggNOG" id="COG0582">
    <property type="taxonomic scope" value="Bacteria"/>
</dbReference>
<dbReference type="STRING" id="394503.Ccel_2723"/>
<keyword evidence="6" id="KW-1185">Reference proteome</keyword>
<evidence type="ECO:0000256" key="3">
    <source>
        <dbReference type="ARBA" id="ARBA00023172"/>
    </source>
</evidence>
<dbReference type="PANTHER" id="PTHR30349:SF64">
    <property type="entry name" value="PROPHAGE INTEGRASE INTD-RELATED"/>
    <property type="match status" value="1"/>
</dbReference>
<dbReference type="InterPro" id="IPR050090">
    <property type="entry name" value="Tyrosine_recombinase_XerCD"/>
</dbReference>
<accession>B8I7G3</accession>
<comment type="similarity">
    <text evidence="1">Belongs to the 'phage' integrase family.</text>
</comment>
<evidence type="ECO:0000313" key="5">
    <source>
        <dbReference type="EMBL" id="ACL77034.1"/>
    </source>
</evidence>
<dbReference type="CDD" id="cd01189">
    <property type="entry name" value="INT_ICEBs1_C_like"/>
    <property type="match status" value="1"/>
</dbReference>
<dbReference type="HOGENOM" id="CLU_027562_17_6_9"/>
<dbReference type="InterPro" id="IPR010998">
    <property type="entry name" value="Integrase_recombinase_N"/>
</dbReference>
<dbReference type="Gene3D" id="1.10.443.10">
    <property type="entry name" value="Intergrase catalytic core"/>
    <property type="match status" value="1"/>
</dbReference>
<dbReference type="InterPro" id="IPR013762">
    <property type="entry name" value="Integrase-like_cat_sf"/>
</dbReference>
<name>B8I7G3_RUMCH</name>
<evidence type="ECO:0000256" key="2">
    <source>
        <dbReference type="ARBA" id="ARBA00023125"/>
    </source>
</evidence>
<dbReference type="PROSITE" id="PS51898">
    <property type="entry name" value="TYR_RECOMBINASE"/>
    <property type="match status" value="1"/>
</dbReference>
<evidence type="ECO:0000256" key="1">
    <source>
        <dbReference type="ARBA" id="ARBA00008857"/>
    </source>
</evidence>
<reference evidence="5 6" key="1">
    <citation type="submission" date="2009-01" db="EMBL/GenBank/DDBJ databases">
        <title>Complete sequence of Clostridium cellulolyticum H10.</title>
        <authorList>
            <consortium name="US DOE Joint Genome Institute"/>
            <person name="Lucas S."/>
            <person name="Copeland A."/>
            <person name="Lapidus A."/>
            <person name="Glavina del Rio T."/>
            <person name="Dalin E."/>
            <person name="Tice H."/>
            <person name="Bruce D."/>
            <person name="Goodwin L."/>
            <person name="Pitluck S."/>
            <person name="Chertkov O."/>
            <person name="Saunders E."/>
            <person name="Brettin T."/>
            <person name="Detter J.C."/>
            <person name="Han C."/>
            <person name="Larimer F."/>
            <person name="Land M."/>
            <person name="Hauser L."/>
            <person name="Kyrpides N."/>
            <person name="Ivanova N."/>
            <person name="Zhou J."/>
            <person name="Richardson P."/>
        </authorList>
    </citation>
    <scope>NUCLEOTIDE SEQUENCE [LARGE SCALE GENOMIC DNA]</scope>
    <source>
        <strain evidence="6">ATCC 35319 / DSM 5812 / JCM 6584 / H10</strain>
    </source>
</reference>
<dbReference type="Proteomes" id="UP000001349">
    <property type="component" value="Chromosome"/>
</dbReference>
<dbReference type="GO" id="GO:0006310">
    <property type="term" value="P:DNA recombination"/>
    <property type="evidence" value="ECO:0007669"/>
    <property type="project" value="UniProtKB-KW"/>
</dbReference>
<dbReference type="InterPro" id="IPR011010">
    <property type="entry name" value="DNA_brk_join_enz"/>
</dbReference>
<evidence type="ECO:0000259" key="4">
    <source>
        <dbReference type="PROSITE" id="PS51898"/>
    </source>
</evidence>
<dbReference type="KEGG" id="cce:Ccel_2723"/>
<dbReference type="GO" id="GO:0003677">
    <property type="term" value="F:DNA binding"/>
    <property type="evidence" value="ECO:0007669"/>
    <property type="project" value="UniProtKB-KW"/>
</dbReference>
<dbReference type="SUPFAM" id="SSF56349">
    <property type="entry name" value="DNA breaking-rejoining enzymes"/>
    <property type="match status" value="1"/>
</dbReference>
<evidence type="ECO:0000313" key="6">
    <source>
        <dbReference type="Proteomes" id="UP000001349"/>
    </source>
</evidence>
<keyword evidence="3" id="KW-0233">DNA recombination</keyword>
<dbReference type="Pfam" id="PF00589">
    <property type="entry name" value="Phage_integrase"/>
    <property type="match status" value="1"/>
</dbReference>
<organism evidence="5 6">
    <name type="scientific">Ruminiclostridium cellulolyticum (strain ATCC 35319 / DSM 5812 / JCM 6584 / H10)</name>
    <name type="common">Clostridium cellulolyticum</name>
    <dbReference type="NCBI Taxonomy" id="394503"/>
    <lineage>
        <taxon>Bacteria</taxon>
        <taxon>Bacillati</taxon>
        <taxon>Bacillota</taxon>
        <taxon>Clostridia</taxon>
        <taxon>Eubacteriales</taxon>
        <taxon>Oscillospiraceae</taxon>
        <taxon>Ruminiclostridium</taxon>
    </lineage>
</organism>
<dbReference type="EMBL" id="CP001348">
    <property type="protein sequence ID" value="ACL77034.1"/>
    <property type="molecule type" value="Genomic_DNA"/>
</dbReference>
<gene>
    <name evidence="5" type="ordered locus">Ccel_2723</name>
</gene>
<proteinExistence type="inferred from homology"/>
<protein>
    <submittedName>
        <fullName evidence="5">Integrase family protein</fullName>
    </submittedName>
</protein>
<dbReference type="Gene3D" id="1.10.150.130">
    <property type="match status" value="1"/>
</dbReference>
<feature type="domain" description="Tyr recombinase" evidence="4">
    <location>
        <begin position="111"/>
        <end position="301"/>
    </location>
</feature>
<dbReference type="GO" id="GO:0015074">
    <property type="term" value="P:DNA integration"/>
    <property type="evidence" value="ECO:0007669"/>
    <property type="project" value="InterPro"/>
</dbReference>
<dbReference type="OrthoDB" id="9785687at2"/>
<sequence length="313" mass="35763">MIASKSQYFYEYFSEWIKIYKYGAVRPVTYQKYLMTLRRLTELSPNLKICELDKRSYQTLLNDYAETHERQTTMDFHHHLKSAILDAIDEGLLSIDPTRKVVIKGKTATKRKNKYLSQFELQSLLKNLSLTDSPNWDWLILLISKTGLRFSEALALTPNDFDFSTHKISITKTWNYKGAEGGFMETKNTSSKRVIPIDAPLAVNFETLTKDLAANELIFVQGRVFNSTVNSRLKYLCKTAGVPVISIHSLRHTHASLLIFAGVSIASIAKRLGHSSVTTTQETYLHIIRELENQDNDKIMNHLSALDVNIRAL</sequence>
<keyword evidence="2" id="KW-0238">DNA-binding</keyword>
<dbReference type="AlphaFoldDB" id="B8I7G3"/>
<dbReference type="InterPro" id="IPR002104">
    <property type="entry name" value="Integrase_catalytic"/>
</dbReference>